<reference evidence="6" key="1">
    <citation type="journal article" date="2019" name="Int. J. Syst. Evol. Microbiol.">
        <title>The Global Catalogue of Microorganisms (GCM) 10K type strain sequencing project: providing services to taxonomists for standard genome sequencing and annotation.</title>
        <authorList>
            <consortium name="The Broad Institute Genomics Platform"/>
            <consortium name="The Broad Institute Genome Sequencing Center for Infectious Disease"/>
            <person name="Wu L."/>
            <person name="Ma J."/>
        </authorList>
    </citation>
    <scope>NUCLEOTIDE SEQUENCE [LARGE SCALE GENOMIC DNA]</scope>
    <source>
        <strain evidence="6">NBRC 100033</strain>
    </source>
</reference>
<feature type="domain" description="HTH luxR-type" evidence="4">
    <location>
        <begin position="817"/>
        <end position="882"/>
    </location>
</feature>
<dbReference type="Proteomes" id="UP001156682">
    <property type="component" value="Unassembled WGS sequence"/>
</dbReference>
<keyword evidence="1" id="KW-0805">Transcription regulation</keyword>
<protein>
    <submittedName>
        <fullName evidence="5">LuxR family transcriptional regulator</fullName>
    </submittedName>
</protein>
<dbReference type="SUPFAM" id="SSF52540">
    <property type="entry name" value="P-loop containing nucleoside triphosphate hydrolases"/>
    <property type="match status" value="1"/>
</dbReference>
<keyword evidence="2" id="KW-0238">DNA-binding</keyword>
<dbReference type="SUPFAM" id="SSF48452">
    <property type="entry name" value="TPR-like"/>
    <property type="match status" value="1"/>
</dbReference>
<evidence type="ECO:0000256" key="3">
    <source>
        <dbReference type="ARBA" id="ARBA00023163"/>
    </source>
</evidence>
<dbReference type="PANTHER" id="PTHR44688:SF16">
    <property type="entry name" value="DNA-BINDING TRANSCRIPTIONAL ACTIVATOR DEVR_DOSR"/>
    <property type="match status" value="1"/>
</dbReference>
<comment type="caution">
    <text evidence="5">The sequence shown here is derived from an EMBL/GenBank/DDBJ whole genome shotgun (WGS) entry which is preliminary data.</text>
</comment>
<dbReference type="Gene3D" id="1.25.40.10">
    <property type="entry name" value="Tetratricopeptide repeat domain"/>
    <property type="match status" value="1"/>
</dbReference>
<organism evidence="5 6">
    <name type="scientific">Marinospirillum insulare</name>
    <dbReference type="NCBI Taxonomy" id="217169"/>
    <lineage>
        <taxon>Bacteria</taxon>
        <taxon>Pseudomonadati</taxon>
        <taxon>Pseudomonadota</taxon>
        <taxon>Gammaproteobacteria</taxon>
        <taxon>Oceanospirillales</taxon>
        <taxon>Oceanospirillaceae</taxon>
        <taxon>Marinospirillum</taxon>
    </lineage>
</organism>
<dbReference type="InterPro" id="IPR000792">
    <property type="entry name" value="Tscrpt_reg_LuxR_C"/>
</dbReference>
<dbReference type="Gene3D" id="3.40.50.300">
    <property type="entry name" value="P-loop containing nucleotide triphosphate hydrolases"/>
    <property type="match status" value="1"/>
</dbReference>
<dbReference type="Pfam" id="PF00196">
    <property type="entry name" value="GerE"/>
    <property type="match status" value="1"/>
</dbReference>
<dbReference type="SUPFAM" id="SSF46894">
    <property type="entry name" value="C-terminal effector domain of the bipartite response regulators"/>
    <property type="match status" value="1"/>
</dbReference>
<dbReference type="EMBL" id="BSOR01000016">
    <property type="protein sequence ID" value="GLR63504.1"/>
    <property type="molecule type" value="Genomic_DNA"/>
</dbReference>
<proteinExistence type="predicted"/>
<dbReference type="PROSITE" id="PS00622">
    <property type="entry name" value="HTH_LUXR_1"/>
    <property type="match status" value="1"/>
</dbReference>
<dbReference type="PRINTS" id="PR00038">
    <property type="entry name" value="HTHLUXR"/>
</dbReference>
<sequence>MTNSLLSFRFSPPKMPAQTLVRDRLLSQLETAAACRLTLVLAPAGSGKTLLLTQWKNSQRLPIAWLNLTSSQLTPASFIYGLVKSLRQLGELSNKLGEATLESLAANPSGSLEQLLLPLIEEIKTGLKSNSQLVIDAAENLSPSDQPNLAVLNLIDLLLQALPSKLSLIIASRAYLPLKQLTPLQLTDQLTLIQRNDLDFTQDEIRQLLQQLNKTIHLSSVTSIWQITLGWPAAIKFICQSNSQDITTSLALVRPFLQQEVLGSLTDQQEQLLAWLASLDAASAELLTELTANTITEQDLWRLAAVGLILPCSAAAKCVKSTDFINPEPWFRLHPLLAKMVFQKTSPASTETLLFHKRAAQALAIRGLFFPAAQQAFLAKETDLLATYMQKLASHLLRSLDPSQFLIWRNALDIKVITSSEALTFISCWALLFANQTQAASNLLHASEFSSLAEARLINCFLLVSEQKNDQAIQEALTLYPELRENKPEIAIHALHLITSWHTSRNHLRAARGFNREAQMLAQQIKSPELQQLLAYDQITLEVNKGHLKLAEHLLNEALQLPSNQPLPRARLMLLQGYLYWLQGKAALATQLLEEALAFLQPSGDKHLISGYLILSLVARSNHNLTSAFDWLEEAEKALHLQYPASVSWQPMITAFKASLWLDQGKLDLALTWLQQLVDKEPEPALVQLPLQNQLLYLLYSRALMSHRHYDQALILLNEQLNLTSSYPTAGVFLLVHQALALKHSRQTKEALATLRKALQLAEPENFCMPFLNADKSLLELLLPLKEQLAKGSSSLKFVQHLLGQLNLSSNVASKDPTRPLEELSVREEQVLILVAEGLANKEIAQRLFISLHTVKTHIRHILRKLDVSSRTQALTRARELRLL</sequence>
<dbReference type="RefSeq" id="WP_027849848.1">
    <property type="nucleotide sequence ID" value="NZ_BSOR01000016.1"/>
</dbReference>
<evidence type="ECO:0000256" key="2">
    <source>
        <dbReference type="ARBA" id="ARBA00023125"/>
    </source>
</evidence>
<dbReference type="InterPro" id="IPR041617">
    <property type="entry name" value="TPR_MalT"/>
</dbReference>
<gene>
    <name evidence="5" type="ORF">GCM10007878_09390</name>
</gene>
<dbReference type="InterPro" id="IPR036388">
    <property type="entry name" value="WH-like_DNA-bd_sf"/>
</dbReference>
<evidence type="ECO:0000259" key="4">
    <source>
        <dbReference type="PROSITE" id="PS50043"/>
    </source>
</evidence>
<evidence type="ECO:0000256" key="1">
    <source>
        <dbReference type="ARBA" id="ARBA00023015"/>
    </source>
</evidence>
<keyword evidence="3" id="KW-0804">Transcription</keyword>
<evidence type="ECO:0000313" key="6">
    <source>
        <dbReference type="Proteomes" id="UP001156682"/>
    </source>
</evidence>
<dbReference type="SMART" id="SM00421">
    <property type="entry name" value="HTH_LUXR"/>
    <property type="match status" value="1"/>
</dbReference>
<dbReference type="Pfam" id="PF17874">
    <property type="entry name" value="TPR_MalT"/>
    <property type="match status" value="1"/>
</dbReference>
<dbReference type="InterPro" id="IPR027417">
    <property type="entry name" value="P-loop_NTPase"/>
</dbReference>
<dbReference type="InterPro" id="IPR011990">
    <property type="entry name" value="TPR-like_helical_dom_sf"/>
</dbReference>
<dbReference type="PANTHER" id="PTHR44688">
    <property type="entry name" value="DNA-BINDING TRANSCRIPTIONAL ACTIVATOR DEVR_DOSR"/>
    <property type="match status" value="1"/>
</dbReference>
<dbReference type="InterPro" id="IPR016032">
    <property type="entry name" value="Sig_transdc_resp-reg_C-effctor"/>
</dbReference>
<dbReference type="PROSITE" id="PS50043">
    <property type="entry name" value="HTH_LUXR_2"/>
    <property type="match status" value="1"/>
</dbReference>
<name>A0ABQ5ZTN4_9GAMM</name>
<dbReference type="Gene3D" id="1.10.10.10">
    <property type="entry name" value="Winged helix-like DNA-binding domain superfamily/Winged helix DNA-binding domain"/>
    <property type="match status" value="1"/>
</dbReference>
<accession>A0ABQ5ZTN4</accession>
<keyword evidence="6" id="KW-1185">Reference proteome</keyword>
<evidence type="ECO:0000313" key="5">
    <source>
        <dbReference type="EMBL" id="GLR63504.1"/>
    </source>
</evidence>
<dbReference type="CDD" id="cd06170">
    <property type="entry name" value="LuxR_C_like"/>
    <property type="match status" value="1"/>
</dbReference>